<feature type="transmembrane region" description="Helical" evidence="15">
    <location>
        <begin position="12"/>
        <end position="32"/>
    </location>
</feature>
<evidence type="ECO:0000256" key="11">
    <source>
        <dbReference type="ARBA" id="ARBA00022989"/>
    </source>
</evidence>
<evidence type="ECO:0000256" key="2">
    <source>
        <dbReference type="ARBA" id="ARBA00012513"/>
    </source>
</evidence>
<keyword evidence="9" id="KW-0418">Kinase</keyword>
<dbReference type="GO" id="GO:0005524">
    <property type="term" value="F:ATP binding"/>
    <property type="evidence" value="ECO:0007669"/>
    <property type="project" value="UniProtKB-KW"/>
</dbReference>
<keyword evidence="10" id="KW-0067">ATP-binding</keyword>
<comment type="catalytic activity">
    <reaction evidence="13">
        <text>L-threonyl-[protein] + ATP = O-phospho-L-threonyl-[protein] + ADP + H(+)</text>
        <dbReference type="Rhea" id="RHEA:46608"/>
        <dbReference type="Rhea" id="RHEA-COMP:11060"/>
        <dbReference type="Rhea" id="RHEA-COMP:11605"/>
        <dbReference type="ChEBI" id="CHEBI:15378"/>
        <dbReference type="ChEBI" id="CHEBI:30013"/>
        <dbReference type="ChEBI" id="CHEBI:30616"/>
        <dbReference type="ChEBI" id="CHEBI:61977"/>
        <dbReference type="ChEBI" id="CHEBI:456216"/>
        <dbReference type="EC" id="2.7.11.1"/>
    </reaction>
</comment>
<comment type="subcellular location">
    <subcellularLocation>
        <location evidence="1">Membrane</location>
    </subcellularLocation>
</comment>
<dbReference type="PROSITE" id="PS50011">
    <property type="entry name" value="PROTEIN_KINASE_DOM"/>
    <property type="match status" value="1"/>
</dbReference>
<sequence>MQNFISPDLIFSAIFPCIYLPMRSIIHVSVTLNPPIAQVRRKGLEFVVVSGLVVIMGSVLELGAASAPSHLQLEQEANAVLGGGWWKTYYHNYYHNISTRCEWDAIVCNANGSIIEINYDESVHYIADLQFAELNLSAFRNLERLDLSGIGLRGSIPPEIGNHPELTFLEGEIPPSLTNLTKLQTLIISNNNIQGSIPRSLFSVLWDDVEAMELDWRKRISTVKGIAHARSYLHHDCTPSIVHRDISTSNILLNSEWEPSVCDFGIARLLSHDSSNRTSCWNHWIYCSSMPDPYISQADGLLAYTMVVSEKCEAYSFGMVALETLVGRHPKEILL</sequence>
<evidence type="ECO:0000256" key="4">
    <source>
        <dbReference type="ARBA" id="ARBA00022614"/>
    </source>
</evidence>
<dbReference type="InterPro" id="IPR000719">
    <property type="entry name" value="Prot_kinase_dom"/>
</dbReference>
<dbReference type="InterPro" id="IPR001611">
    <property type="entry name" value="Leu-rich_rpt"/>
</dbReference>
<evidence type="ECO:0000256" key="13">
    <source>
        <dbReference type="ARBA" id="ARBA00047899"/>
    </source>
</evidence>
<dbReference type="PANTHER" id="PTHR48005:SF16">
    <property type="entry name" value="MDIS1-INTERACTING RECEPTOR LIKE KINASE 2-LIKE ISOFORM X1"/>
    <property type="match status" value="1"/>
</dbReference>
<keyword evidence="12 15" id="KW-0472">Membrane</keyword>
<proteinExistence type="predicted"/>
<evidence type="ECO:0000256" key="10">
    <source>
        <dbReference type="ARBA" id="ARBA00022840"/>
    </source>
</evidence>
<dbReference type="InterPro" id="IPR011009">
    <property type="entry name" value="Kinase-like_dom_sf"/>
</dbReference>
<reference evidence="17 18" key="1">
    <citation type="submission" date="2024-01" db="EMBL/GenBank/DDBJ databases">
        <title>The genomes of 5 underutilized Papilionoideae crops provide insights into root nodulation and disease resistanc.</title>
        <authorList>
            <person name="Jiang F."/>
        </authorList>
    </citation>
    <scope>NUCLEOTIDE SEQUENCE [LARGE SCALE GENOMIC DNA]</scope>
    <source>
        <strain evidence="17">LVBAO_FW01</strain>
        <tissue evidence="17">Leaves</tissue>
    </source>
</reference>
<dbReference type="Gene3D" id="1.10.510.10">
    <property type="entry name" value="Transferase(Phosphotransferase) domain 1"/>
    <property type="match status" value="1"/>
</dbReference>
<dbReference type="Pfam" id="PF00069">
    <property type="entry name" value="Pkinase"/>
    <property type="match status" value="1"/>
</dbReference>
<dbReference type="Proteomes" id="UP001367508">
    <property type="component" value="Unassembled WGS sequence"/>
</dbReference>
<feature type="transmembrane region" description="Helical" evidence="15">
    <location>
        <begin position="44"/>
        <end position="65"/>
    </location>
</feature>
<dbReference type="PROSITE" id="PS00109">
    <property type="entry name" value="PROTEIN_KINASE_TYR"/>
    <property type="match status" value="1"/>
</dbReference>
<dbReference type="FunFam" id="1.10.510.10:FF:001023">
    <property type="entry name" value="Os07g0541700 protein"/>
    <property type="match status" value="1"/>
</dbReference>
<gene>
    <name evidence="17" type="ORF">VNO77_21201</name>
</gene>
<evidence type="ECO:0000256" key="14">
    <source>
        <dbReference type="ARBA" id="ARBA00048679"/>
    </source>
</evidence>
<comment type="catalytic activity">
    <reaction evidence="14">
        <text>L-seryl-[protein] + ATP = O-phospho-L-seryl-[protein] + ADP + H(+)</text>
        <dbReference type="Rhea" id="RHEA:17989"/>
        <dbReference type="Rhea" id="RHEA-COMP:9863"/>
        <dbReference type="Rhea" id="RHEA-COMP:11604"/>
        <dbReference type="ChEBI" id="CHEBI:15378"/>
        <dbReference type="ChEBI" id="CHEBI:29999"/>
        <dbReference type="ChEBI" id="CHEBI:30616"/>
        <dbReference type="ChEBI" id="CHEBI:83421"/>
        <dbReference type="ChEBI" id="CHEBI:456216"/>
        <dbReference type="EC" id="2.7.11.1"/>
    </reaction>
</comment>
<evidence type="ECO:0000256" key="8">
    <source>
        <dbReference type="ARBA" id="ARBA00022741"/>
    </source>
</evidence>
<dbReference type="Gene3D" id="3.80.10.10">
    <property type="entry name" value="Ribonuclease Inhibitor"/>
    <property type="match status" value="1"/>
</dbReference>
<dbReference type="SUPFAM" id="SSF56112">
    <property type="entry name" value="Protein kinase-like (PK-like)"/>
    <property type="match status" value="1"/>
</dbReference>
<keyword evidence="18" id="KW-1185">Reference proteome</keyword>
<dbReference type="InterPro" id="IPR051420">
    <property type="entry name" value="Ser_Thr_Kinases_DiverseReg"/>
</dbReference>
<keyword evidence="6 15" id="KW-0812">Transmembrane</keyword>
<organism evidence="17 18">
    <name type="scientific">Canavalia gladiata</name>
    <name type="common">Sword bean</name>
    <name type="synonym">Dolichos gladiatus</name>
    <dbReference type="NCBI Taxonomy" id="3824"/>
    <lineage>
        <taxon>Eukaryota</taxon>
        <taxon>Viridiplantae</taxon>
        <taxon>Streptophyta</taxon>
        <taxon>Embryophyta</taxon>
        <taxon>Tracheophyta</taxon>
        <taxon>Spermatophyta</taxon>
        <taxon>Magnoliopsida</taxon>
        <taxon>eudicotyledons</taxon>
        <taxon>Gunneridae</taxon>
        <taxon>Pentapetalae</taxon>
        <taxon>rosids</taxon>
        <taxon>fabids</taxon>
        <taxon>Fabales</taxon>
        <taxon>Fabaceae</taxon>
        <taxon>Papilionoideae</taxon>
        <taxon>50 kb inversion clade</taxon>
        <taxon>NPAAA clade</taxon>
        <taxon>indigoferoid/millettioid clade</taxon>
        <taxon>Phaseoleae</taxon>
        <taxon>Canavalia</taxon>
    </lineage>
</organism>
<keyword evidence="7" id="KW-0677">Repeat</keyword>
<dbReference type="InterPro" id="IPR032675">
    <property type="entry name" value="LRR_dom_sf"/>
</dbReference>
<dbReference type="AlphaFoldDB" id="A0AAN9LRJ2"/>
<dbReference type="EC" id="2.7.11.1" evidence="2"/>
<dbReference type="EMBL" id="JAYMYQ010000004">
    <property type="protein sequence ID" value="KAK7340496.1"/>
    <property type="molecule type" value="Genomic_DNA"/>
</dbReference>
<dbReference type="InterPro" id="IPR008266">
    <property type="entry name" value="Tyr_kinase_AS"/>
</dbReference>
<evidence type="ECO:0000256" key="3">
    <source>
        <dbReference type="ARBA" id="ARBA00022527"/>
    </source>
</evidence>
<evidence type="ECO:0000256" key="5">
    <source>
        <dbReference type="ARBA" id="ARBA00022679"/>
    </source>
</evidence>
<evidence type="ECO:0000256" key="1">
    <source>
        <dbReference type="ARBA" id="ARBA00004370"/>
    </source>
</evidence>
<dbReference type="GO" id="GO:0004674">
    <property type="term" value="F:protein serine/threonine kinase activity"/>
    <property type="evidence" value="ECO:0007669"/>
    <property type="project" value="UniProtKB-KW"/>
</dbReference>
<dbReference type="GO" id="GO:0016020">
    <property type="term" value="C:membrane"/>
    <property type="evidence" value="ECO:0007669"/>
    <property type="project" value="UniProtKB-SubCell"/>
</dbReference>
<dbReference type="SUPFAM" id="SSF52058">
    <property type="entry name" value="L domain-like"/>
    <property type="match status" value="1"/>
</dbReference>
<evidence type="ECO:0000313" key="18">
    <source>
        <dbReference type="Proteomes" id="UP001367508"/>
    </source>
</evidence>
<dbReference type="PANTHER" id="PTHR48005">
    <property type="entry name" value="LEUCINE RICH REPEAT KINASE 2"/>
    <property type="match status" value="1"/>
</dbReference>
<evidence type="ECO:0000256" key="6">
    <source>
        <dbReference type="ARBA" id="ARBA00022692"/>
    </source>
</evidence>
<feature type="domain" description="Protein kinase" evidence="16">
    <location>
        <begin position="75"/>
        <end position="335"/>
    </location>
</feature>
<keyword evidence="4" id="KW-0433">Leucine-rich repeat</keyword>
<keyword evidence="3" id="KW-0723">Serine/threonine-protein kinase</keyword>
<evidence type="ECO:0000259" key="16">
    <source>
        <dbReference type="PROSITE" id="PS50011"/>
    </source>
</evidence>
<dbReference type="Pfam" id="PF00560">
    <property type="entry name" value="LRR_1"/>
    <property type="match status" value="2"/>
</dbReference>
<evidence type="ECO:0000256" key="12">
    <source>
        <dbReference type="ARBA" id="ARBA00023136"/>
    </source>
</evidence>
<evidence type="ECO:0000256" key="15">
    <source>
        <dbReference type="SAM" id="Phobius"/>
    </source>
</evidence>
<protein>
    <recommendedName>
        <fullName evidence="2">non-specific serine/threonine protein kinase</fullName>
        <ecNumber evidence="2">2.7.11.1</ecNumber>
    </recommendedName>
</protein>
<keyword evidence="8" id="KW-0547">Nucleotide-binding</keyword>
<name>A0AAN9LRJ2_CANGL</name>
<comment type="caution">
    <text evidence="17">The sequence shown here is derived from an EMBL/GenBank/DDBJ whole genome shotgun (WGS) entry which is preliminary data.</text>
</comment>
<keyword evidence="11 15" id="KW-1133">Transmembrane helix</keyword>
<accession>A0AAN9LRJ2</accession>
<evidence type="ECO:0000256" key="9">
    <source>
        <dbReference type="ARBA" id="ARBA00022777"/>
    </source>
</evidence>
<evidence type="ECO:0000256" key="7">
    <source>
        <dbReference type="ARBA" id="ARBA00022737"/>
    </source>
</evidence>
<keyword evidence="5" id="KW-0808">Transferase</keyword>
<evidence type="ECO:0000313" key="17">
    <source>
        <dbReference type="EMBL" id="KAK7340496.1"/>
    </source>
</evidence>